<name>A0A2G5CCU0_AQUCA</name>
<dbReference type="EMBL" id="KZ305080">
    <property type="protein sequence ID" value="PIA29098.1"/>
    <property type="molecule type" value="Genomic_DNA"/>
</dbReference>
<protein>
    <submittedName>
        <fullName evidence="1">Uncharacterized protein</fullName>
    </submittedName>
</protein>
<keyword evidence="2" id="KW-1185">Reference proteome</keyword>
<sequence>MDNISIFEVVVQWQIILATIVEKPTGTFRSCPKCLVANTKNKKMTIPNFATKITISFWEIVLFFFLETRVRDKTIANQYKIIFTEDIHLERAKVQHLLSSNLNLWFLLLVSPLHGKFSELFRKFKFDLDQSSFLKGNNL</sequence>
<dbReference type="EMBL" id="KZ305080">
    <property type="protein sequence ID" value="PIA29097.1"/>
    <property type="molecule type" value="Genomic_DNA"/>
</dbReference>
<reference evidence="1 2" key="1">
    <citation type="submission" date="2017-09" db="EMBL/GenBank/DDBJ databases">
        <title>WGS assembly of Aquilegia coerulea Goldsmith.</title>
        <authorList>
            <person name="Hodges S."/>
            <person name="Kramer E."/>
            <person name="Nordborg M."/>
            <person name="Tomkins J."/>
            <person name="Borevitz J."/>
            <person name="Derieg N."/>
            <person name="Yan J."/>
            <person name="Mihaltcheva S."/>
            <person name="Hayes R.D."/>
            <person name="Rokhsar D."/>
        </authorList>
    </citation>
    <scope>NUCLEOTIDE SEQUENCE [LARGE SCALE GENOMIC DNA]</scope>
    <source>
        <strain evidence="2">cv. Goldsmith</strain>
    </source>
</reference>
<dbReference type="EMBL" id="KZ305080">
    <property type="protein sequence ID" value="PIA29096.1"/>
    <property type="molecule type" value="Genomic_DNA"/>
</dbReference>
<gene>
    <name evidence="1" type="ORF">AQUCO_06300051v1</name>
</gene>
<evidence type="ECO:0000313" key="2">
    <source>
        <dbReference type="Proteomes" id="UP000230069"/>
    </source>
</evidence>
<dbReference type="EMBL" id="KZ305080">
    <property type="protein sequence ID" value="PIA29099.1"/>
    <property type="molecule type" value="Genomic_DNA"/>
</dbReference>
<organism evidence="1 2">
    <name type="scientific">Aquilegia coerulea</name>
    <name type="common">Rocky mountain columbine</name>
    <dbReference type="NCBI Taxonomy" id="218851"/>
    <lineage>
        <taxon>Eukaryota</taxon>
        <taxon>Viridiplantae</taxon>
        <taxon>Streptophyta</taxon>
        <taxon>Embryophyta</taxon>
        <taxon>Tracheophyta</taxon>
        <taxon>Spermatophyta</taxon>
        <taxon>Magnoliopsida</taxon>
        <taxon>Ranunculales</taxon>
        <taxon>Ranunculaceae</taxon>
        <taxon>Thalictroideae</taxon>
        <taxon>Aquilegia</taxon>
    </lineage>
</organism>
<dbReference type="EMBL" id="KZ305080">
    <property type="protein sequence ID" value="PIA29101.1"/>
    <property type="molecule type" value="Genomic_DNA"/>
</dbReference>
<dbReference type="EMBL" id="KZ305080">
    <property type="protein sequence ID" value="PIA29100.1"/>
    <property type="molecule type" value="Genomic_DNA"/>
</dbReference>
<accession>A0A2G5CCU0</accession>
<proteinExistence type="predicted"/>
<dbReference type="EMBL" id="KZ305080">
    <property type="protein sequence ID" value="PIA29095.1"/>
    <property type="molecule type" value="Genomic_DNA"/>
</dbReference>
<evidence type="ECO:0000313" key="1">
    <source>
        <dbReference type="EMBL" id="PIA29095.1"/>
    </source>
</evidence>
<dbReference type="AlphaFoldDB" id="A0A2G5CCU0"/>
<dbReference type="Proteomes" id="UP000230069">
    <property type="component" value="Unassembled WGS sequence"/>
</dbReference>